<dbReference type="Pfam" id="PF00042">
    <property type="entry name" value="Globin"/>
    <property type="match status" value="1"/>
</dbReference>
<organism evidence="3 4">
    <name type="scientific">Halobacteriovorax vibrionivorans</name>
    <dbReference type="NCBI Taxonomy" id="2152716"/>
    <lineage>
        <taxon>Bacteria</taxon>
        <taxon>Pseudomonadati</taxon>
        <taxon>Bdellovibrionota</taxon>
        <taxon>Bacteriovoracia</taxon>
        <taxon>Bacteriovoracales</taxon>
        <taxon>Halobacteriovoraceae</taxon>
        <taxon>Halobacteriovorax</taxon>
    </lineage>
</organism>
<keyword evidence="1" id="KW-0479">Metal-binding</keyword>
<gene>
    <name evidence="3" type="ORF">DAY19_00885</name>
</gene>
<dbReference type="RefSeq" id="WP_114705300.1">
    <property type="nucleotide sequence ID" value="NZ_QDKL01000001.1"/>
</dbReference>
<accession>A0ABY0IIR2</accession>
<evidence type="ECO:0000313" key="3">
    <source>
        <dbReference type="EMBL" id="RZF22355.1"/>
    </source>
</evidence>
<name>A0ABY0IIR2_9BACT</name>
<keyword evidence="1" id="KW-0813">Transport</keyword>
<keyword evidence="4" id="KW-1185">Reference proteome</keyword>
<dbReference type="EMBL" id="QDKL01000001">
    <property type="protein sequence ID" value="RZF22355.1"/>
    <property type="molecule type" value="Genomic_DNA"/>
</dbReference>
<sequence>MVINYRFDTQAIKESFYRIEPNLTNFWRTFFDNVFIIEPDMQKLFRHVDFENLNALASRAMTIAVKNLNQPSYLKYYLRGLGEYQFKVDISEVYFPVFEQAFLEALETYHLNNWNQELENNWREFFHFAFDLISDGMTDATLRREFEEFMEAQEKLDNYKKAA</sequence>
<dbReference type="PROSITE" id="PS01033">
    <property type="entry name" value="GLOBIN"/>
    <property type="match status" value="1"/>
</dbReference>
<evidence type="ECO:0000259" key="2">
    <source>
        <dbReference type="PROSITE" id="PS01033"/>
    </source>
</evidence>
<feature type="domain" description="Globin" evidence="2">
    <location>
        <begin position="1"/>
        <end position="138"/>
    </location>
</feature>
<keyword evidence="1" id="KW-0349">Heme</keyword>
<comment type="similarity">
    <text evidence="1">Belongs to the globin family.</text>
</comment>
<keyword evidence="1" id="KW-0561">Oxygen transport</keyword>
<reference evidence="4" key="1">
    <citation type="journal article" date="2019" name="Int. J. Syst. Evol. Microbiol.">
        <title>Halobacteriovorax valvorus sp. nov., a novel prokaryotic predator isolated from coastal seawater of China.</title>
        <authorList>
            <person name="Chen M.-X."/>
        </authorList>
    </citation>
    <scope>NUCLEOTIDE SEQUENCE [LARGE SCALE GENOMIC DNA]</scope>
    <source>
        <strain evidence="4">BL9</strain>
    </source>
</reference>
<evidence type="ECO:0000256" key="1">
    <source>
        <dbReference type="RuleBase" id="RU000356"/>
    </source>
</evidence>
<proteinExistence type="inferred from homology"/>
<dbReference type="InterPro" id="IPR009050">
    <property type="entry name" value="Globin-like_sf"/>
</dbReference>
<protein>
    <recommendedName>
        <fullName evidence="2">Globin domain-containing protein</fullName>
    </recommendedName>
</protein>
<dbReference type="InterPro" id="IPR000971">
    <property type="entry name" value="Globin"/>
</dbReference>
<comment type="caution">
    <text evidence="3">The sequence shown here is derived from an EMBL/GenBank/DDBJ whole genome shotgun (WGS) entry which is preliminary data.</text>
</comment>
<dbReference type="SUPFAM" id="SSF46458">
    <property type="entry name" value="Globin-like"/>
    <property type="match status" value="1"/>
</dbReference>
<evidence type="ECO:0000313" key="4">
    <source>
        <dbReference type="Proteomes" id="UP000443582"/>
    </source>
</evidence>
<dbReference type="InterPro" id="IPR012292">
    <property type="entry name" value="Globin/Proto"/>
</dbReference>
<dbReference type="Proteomes" id="UP000443582">
    <property type="component" value="Unassembled WGS sequence"/>
</dbReference>
<dbReference type="Gene3D" id="1.10.490.10">
    <property type="entry name" value="Globins"/>
    <property type="match status" value="1"/>
</dbReference>
<keyword evidence="1" id="KW-0408">Iron</keyword>